<feature type="signal peptide" evidence="2">
    <location>
        <begin position="1"/>
        <end position="22"/>
    </location>
</feature>
<dbReference type="InterPro" id="IPR003599">
    <property type="entry name" value="Ig_sub"/>
</dbReference>
<name>A0A480AUU7_9BURK</name>
<feature type="domain" description="Ig-like" evidence="3">
    <location>
        <begin position="696"/>
        <end position="774"/>
    </location>
</feature>
<dbReference type="InterPro" id="IPR001258">
    <property type="entry name" value="NHL_repeat"/>
</dbReference>
<evidence type="ECO:0000313" key="4">
    <source>
        <dbReference type="EMBL" id="GCL65459.1"/>
    </source>
</evidence>
<dbReference type="Pfam" id="PF01436">
    <property type="entry name" value="NHL"/>
    <property type="match status" value="1"/>
</dbReference>
<dbReference type="InterPro" id="IPR013783">
    <property type="entry name" value="Ig-like_fold"/>
</dbReference>
<evidence type="ECO:0000259" key="3">
    <source>
        <dbReference type="PROSITE" id="PS50835"/>
    </source>
</evidence>
<dbReference type="PANTHER" id="PTHR13833">
    <property type="match status" value="1"/>
</dbReference>
<gene>
    <name evidence="4" type="ORF">AQPW35_45400</name>
</gene>
<feature type="domain" description="Ig-like" evidence="3">
    <location>
        <begin position="788"/>
        <end position="868"/>
    </location>
</feature>
<dbReference type="SMART" id="SM00409">
    <property type="entry name" value="IG"/>
    <property type="match status" value="4"/>
</dbReference>
<dbReference type="InterPro" id="IPR007110">
    <property type="entry name" value="Ig-like_dom"/>
</dbReference>
<accession>A0A480AUU7</accession>
<keyword evidence="1" id="KW-0677">Repeat</keyword>
<reference evidence="5" key="1">
    <citation type="submission" date="2019-03" db="EMBL/GenBank/DDBJ databases">
        <title>Aquabacterium pictum sp.nov., the first bacteriochlorophyll a-containing freshwater bacterium in the genus Aquabacterium of the class Betaproteobacteria.</title>
        <authorList>
            <person name="Hirose S."/>
            <person name="Tank M."/>
            <person name="Hara E."/>
            <person name="Tamaki H."/>
            <person name="Takaichi S."/>
            <person name="Haruta S."/>
            <person name="Hanada S."/>
        </authorList>
    </citation>
    <scope>NUCLEOTIDE SEQUENCE [LARGE SCALE GENOMIC DNA]</scope>
    <source>
        <strain evidence="5">W35</strain>
    </source>
</reference>
<dbReference type="Gene3D" id="2.60.40.10">
    <property type="entry name" value="Immunoglobulins"/>
    <property type="match status" value="4"/>
</dbReference>
<dbReference type="Gene3D" id="2.60.220.30">
    <property type="match status" value="1"/>
</dbReference>
<dbReference type="InterPro" id="IPR036179">
    <property type="entry name" value="Ig-like_dom_sf"/>
</dbReference>
<dbReference type="SUPFAM" id="SSF101898">
    <property type="entry name" value="NHL repeat"/>
    <property type="match status" value="1"/>
</dbReference>
<protein>
    <recommendedName>
        <fullName evidence="3">Ig-like domain-containing protein</fullName>
    </recommendedName>
</protein>
<dbReference type="PROSITE" id="PS51257">
    <property type="entry name" value="PROKAR_LIPOPROTEIN"/>
    <property type="match status" value="1"/>
</dbReference>
<dbReference type="Gene3D" id="2.120.10.30">
    <property type="entry name" value="TolB, C-terminal domain"/>
    <property type="match status" value="3"/>
</dbReference>
<dbReference type="CDD" id="cd00096">
    <property type="entry name" value="Ig"/>
    <property type="match status" value="1"/>
</dbReference>
<dbReference type="InterPro" id="IPR011042">
    <property type="entry name" value="6-blade_b-propeller_TolB-like"/>
</dbReference>
<proteinExistence type="predicted"/>
<evidence type="ECO:0000256" key="1">
    <source>
        <dbReference type="ARBA" id="ARBA00022737"/>
    </source>
</evidence>
<organism evidence="4 5">
    <name type="scientific">Pseudaquabacterium pictum</name>
    <dbReference type="NCBI Taxonomy" id="2315236"/>
    <lineage>
        <taxon>Bacteria</taxon>
        <taxon>Pseudomonadati</taxon>
        <taxon>Pseudomonadota</taxon>
        <taxon>Betaproteobacteria</taxon>
        <taxon>Burkholderiales</taxon>
        <taxon>Sphaerotilaceae</taxon>
        <taxon>Pseudaquabacterium</taxon>
    </lineage>
</organism>
<comment type="caution">
    <text evidence="4">The sequence shown here is derived from an EMBL/GenBank/DDBJ whole genome shotgun (WGS) entry which is preliminary data.</text>
</comment>
<dbReference type="SUPFAM" id="SSF48726">
    <property type="entry name" value="Immunoglobulin"/>
    <property type="match status" value="4"/>
</dbReference>
<keyword evidence="5" id="KW-1185">Reference proteome</keyword>
<dbReference type="EMBL" id="BJCL01000016">
    <property type="protein sequence ID" value="GCL65459.1"/>
    <property type="molecule type" value="Genomic_DNA"/>
</dbReference>
<dbReference type="PANTHER" id="PTHR13833:SF71">
    <property type="entry name" value="NHL DOMAIN-CONTAINING PROTEIN"/>
    <property type="match status" value="1"/>
</dbReference>
<evidence type="ECO:0000313" key="5">
    <source>
        <dbReference type="Proteomes" id="UP000301751"/>
    </source>
</evidence>
<dbReference type="PROSITE" id="PS50835">
    <property type="entry name" value="IG_LIKE"/>
    <property type="match status" value="3"/>
</dbReference>
<feature type="chain" id="PRO_5019727997" description="Ig-like domain-containing protein" evidence="2">
    <location>
        <begin position="23"/>
        <end position="1389"/>
    </location>
</feature>
<sequence length="1389" mass="141337">MERTMTRRWPTAWLLAAATLLAACGGGNDPATGDAGQAERRSGQALLGTGGGRVLGIDGASVEVPAGALGADATVGIARDDTGAPPLPSRFVPASSTFAVTPHGQNFRQPVTVRIPYDAGALRADQRPAVLKGSPGQRWQLLMDAVVEDGTVAVQVQSLSYFVVVPVPRAGLISGAGTGMPDPAVSTVQVRLDNGWSALPVTGSTARLVQQPAADTPAQLRITAAIGSASDLANLCSGQFVIGNVTRSGVVYRLPGDVAGVNRIATDPASERASRLAAYVPDSATWLIWGDESTPLARDTAYSSLETINAAFSQWDPPDPDFWTGEPTTDLPADALVDAWGTQHRLGLVCIEGWGGWELPIAVQPIMVVRAFPIDSVLITAHPPARMDRLVGQLVTLPSAWVAPEAATAQWQQRLRDSTTWAAVPDVQLLPGTTTVAPGVWQFLDDSLLLYGTARAADDGTSYRLRVCANTLPVRCAYSRESQLRVSSNFPAPVITTQPVGRQYNTGQVVDMTVAYRGLPLPDRVTWQTRLSDTDPWVDVGAGYRNLRPNYPIEGDEASTDRLTGLQPLTTADRGRQFRATYTTVAGTATSDAASIQVTTGQAPPVFTAQPAAATVSAGSAVLFATAVGGAQPMSYQWLFNGVRIPGANGPLLTLHSVNAANAGLYQLEVSNVEATVRSTAARLTVTQGALTGMPPVITGQPVSLTVAAGTSASFAVSAGGGALAYQWQRDGINLPGATAAVLTIPSVADADRGAYAVVVSNASGVASSQVALLNVGPGGTAPVPMAPVITTAPVGVAVLVGQPALLAVAASGSGPLAYRWQRNGVDVAGASAAVLRIDAAQAGDAGDYTVTVSNAAGAATSTAAGLVVTAAPGAPTITLPPQARSAVDGGSATFSASVAGNPAPQCLWLRNGTVIPGATDCSRHTTPPLTLADNGAVYTLFASSAGGHVFAQGAVLTVFTGVPPAITQQPTAQTWRTDAIVFSVGTSGTPAPAIDWAADNERIGTSGRYVLGACSFDFVASGPALTLTGVAEACIGTRFFAIARNDAGRVESTSVAITAPVVVASRLAGLPGSTGSADGPADVARFNTPNYLAVARDGSTAVGDFGNSTVRIVLPGGTVRTLAGSPGVFAHADGTGSAARFAGNGGLAFDSAGNLFVSDWDNHVIRRITPDGVVSTFAGSPGVPGSADGTGAAARLRNPNGLAIDAADNLYVVDWGNHTVRKITPAGEVSTFAGAAGLVGSADGTGAAARFRTPGAVAIDGAGNLYVTDMFNHAVRKITPAGVVSTLAGQPGLAGNVDGTGSAARFDTPAWIAATGDGTLFVVSAAGDTVRRVSAGGVVDTVAGVAGDSSVLRLGANPRLRNARGVWAVSARELLLNADHALIHVQLP</sequence>
<feature type="domain" description="Ig-like" evidence="3">
    <location>
        <begin position="605"/>
        <end position="685"/>
    </location>
</feature>
<dbReference type="Pfam" id="PF13927">
    <property type="entry name" value="Ig_3"/>
    <property type="match status" value="2"/>
</dbReference>
<evidence type="ECO:0000256" key="2">
    <source>
        <dbReference type="SAM" id="SignalP"/>
    </source>
</evidence>
<dbReference type="Proteomes" id="UP000301751">
    <property type="component" value="Unassembled WGS sequence"/>
</dbReference>
<keyword evidence="2" id="KW-0732">Signal</keyword>